<reference evidence="6" key="1">
    <citation type="submission" date="2023-02" db="EMBL/GenBank/DDBJ databases">
        <title>Genome of toxic invasive species Heracleum sosnowskyi carries increased number of genes despite the absence of recent whole-genome duplications.</title>
        <authorList>
            <person name="Schelkunov M."/>
            <person name="Shtratnikova V."/>
            <person name="Makarenko M."/>
            <person name="Klepikova A."/>
            <person name="Omelchenko D."/>
            <person name="Novikova G."/>
            <person name="Obukhova E."/>
            <person name="Bogdanov V."/>
            <person name="Penin A."/>
            <person name="Logacheva M."/>
        </authorList>
    </citation>
    <scope>NUCLEOTIDE SEQUENCE</scope>
    <source>
        <strain evidence="6">Hsosn_3</strain>
        <tissue evidence="6">Leaf</tissue>
    </source>
</reference>
<keyword evidence="7" id="KW-1185">Reference proteome</keyword>
<keyword evidence="3" id="KW-0547">Nucleotide-binding</keyword>
<dbReference type="InterPro" id="IPR000217">
    <property type="entry name" value="Tubulin"/>
</dbReference>
<dbReference type="AlphaFoldDB" id="A0AAD8I1A8"/>
<dbReference type="EMBL" id="JAUIZM010000007">
    <property type="protein sequence ID" value="KAK1376691.1"/>
    <property type="molecule type" value="Genomic_DNA"/>
</dbReference>
<evidence type="ECO:0000313" key="7">
    <source>
        <dbReference type="Proteomes" id="UP001237642"/>
    </source>
</evidence>
<reference evidence="6" key="2">
    <citation type="submission" date="2023-05" db="EMBL/GenBank/DDBJ databases">
        <authorList>
            <person name="Schelkunov M.I."/>
        </authorList>
    </citation>
    <scope>NUCLEOTIDE SEQUENCE</scope>
    <source>
        <strain evidence="6">Hsosn_3</strain>
        <tissue evidence="6">Leaf</tissue>
    </source>
</reference>
<proteinExistence type="inferred from homology"/>
<dbReference type="Gene3D" id="3.40.50.1440">
    <property type="entry name" value="Tubulin/FtsZ, GTPase domain"/>
    <property type="match status" value="1"/>
</dbReference>
<name>A0AAD8I1A8_9APIA</name>
<dbReference type="InterPro" id="IPR003008">
    <property type="entry name" value="Tubulin_FtsZ_GTPase"/>
</dbReference>
<dbReference type="PANTHER" id="PTHR11588">
    <property type="entry name" value="TUBULIN"/>
    <property type="match status" value="1"/>
</dbReference>
<dbReference type="GO" id="GO:0005525">
    <property type="term" value="F:GTP binding"/>
    <property type="evidence" value="ECO:0007669"/>
    <property type="project" value="UniProtKB-KW"/>
</dbReference>
<dbReference type="Proteomes" id="UP001237642">
    <property type="component" value="Unassembled WGS sequence"/>
</dbReference>
<organism evidence="6 7">
    <name type="scientific">Heracleum sosnowskyi</name>
    <dbReference type="NCBI Taxonomy" id="360622"/>
    <lineage>
        <taxon>Eukaryota</taxon>
        <taxon>Viridiplantae</taxon>
        <taxon>Streptophyta</taxon>
        <taxon>Embryophyta</taxon>
        <taxon>Tracheophyta</taxon>
        <taxon>Spermatophyta</taxon>
        <taxon>Magnoliopsida</taxon>
        <taxon>eudicotyledons</taxon>
        <taxon>Gunneridae</taxon>
        <taxon>Pentapetalae</taxon>
        <taxon>asterids</taxon>
        <taxon>campanulids</taxon>
        <taxon>Apiales</taxon>
        <taxon>Apiaceae</taxon>
        <taxon>Apioideae</taxon>
        <taxon>apioid superclade</taxon>
        <taxon>Tordylieae</taxon>
        <taxon>Tordyliinae</taxon>
        <taxon>Heracleum</taxon>
    </lineage>
</organism>
<dbReference type="PRINTS" id="PR01161">
    <property type="entry name" value="TUBULIN"/>
</dbReference>
<evidence type="ECO:0000256" key="2">
    <source>
        <dbReference type="ARBA" id="ARBA00022701"/>
    </source>
</evidence>
<evidence type="ECO:0000256" key="4">
    <source>
        <dbReference type="ARBA" id="ARBA00023134"/>
    </source>
</evidence>
<sequence length="131" mass="15080">MYCFWTVVIPRFHVRPATLDQVMTIVKGSREDIAYSQTASSKVSLLKGGDKKNVFFYQADDQHYKPRALLMDLERRVINGIQTDDYRNLFNHENLFMSEEGGGTGNNWASGYHQVITWLAYFDLNSTTLCT</sequence>
<dbReference type="Pfam" id="PF00091">
    <property type="entry name" value="Tubulin"/>
    <property type="match status" value="1"/>
</dbReference>
<accession>A0AAD8I1A8</accession>
<evidence type="ECO:0000313" key="6">
    <source>
        <dbReference type="EMBL" id="KAK1376691.1"/>
    </source>
</evidence>
<dbReference type="GO" id="GO:0007017">
    <property type="term" value="P:microtubule-based process"/>
    <property type="evidence" value="ECO:0007669"/>
    <property type="project" value="InterPro"/>
</dbReference>
<feature type="domain" description="Tubulin/FtsZ GTPase" evidence="5">
    <location>
        <begin position="45"/>
        <end position="115"/>
    </location>
</feature>
<evidence type="ECO:0000259" key="5">
    <source>
        <dbReference type="Pfam" id="PF00091"/>
    </source>
</evidence>
<dbReference type="SUPFAM" id="SSF52490">
    <property type="entry name" value="Tubulin nucleotide-binding domain-like"/>
    <property type="match status" value="1"/>
</dbReference>
<evidence type="ECO:0000256" key="3">
    <source>
        <dbReference type="ARBA" id="ARBA00022741"/>
    </source>
</evidence>
<comment type="similarity">
    <text evidence="1">Belongs to the tubulin family.</text>
</comment>
<keyword evidence="2" id="KW-0493">Microtubule</keyword>
<evidence type="ECO:0000256" key="1">
    <source>
        <dbReference type="ARBA" id="ARBA00009636"/>
    </source>
</evidence>
<gene>
    <name evidence="6" type="ORF">POM88_032884</name>
</gene>
<protein>
    <recommendedName>
        <fullName evidence="5">Tubulin/FtsZ GTPase domain-containing protein</fullName>
    </recommendedName>
</protein>
<dbReference type="GO" id="GO:0005874">
    <property type="term" value="C:microtubule"/>
    <property type="evidence" value="ECO:0007669"/>
    <property type="project" value="UniProtKB-KW"/>
</dbReference>
<comment type="caution">
    <text evidence="6">The sequence shown here is derived from an EMBL/GenBank/DDBJ whole genome shotgun (WGS) entry which is preliminary data.</text>
</comment>
<dbReference type="InterPro" id="IPR036525">
    <property type="entry name" value="Tubulin/FtsZ_GTPase_sf"/>
</dbReference>
<keyword evidence="4" id="KW-0342">GTP-binding</keyword>